<feature type="domain" description="Fibronectin type-III" evidence="3">
    <location>
        <begin position="263"/>
        <end position="350"/>
    </location>
</feature>
<accession>A0ABT6FY14</accession>
<dbReference type="InterPro" id="IPR003961">
    <property type="entry name" value="FN3_dom"/>
</dbReference>
<evidence type="ECO:0000259" key="3">
    <source>
        <dbReference type="PROSITE" id="PS50853"/>
    </source>
</evidence>
<evidence type="ECO:0000256" key="1">
    <source>
        <dbReference type="ARBA" id="ARBA00022729"/>
    </source>
</evidence>
<comment type="caution">
    <text evidence="4">The sequence shown here is derived from an EMBL/GenBank/DDBJ whole genome shotgun (WGS) entry which is preliminary data.</text>
</comment>
<evidence type="ECO:0000256" key="2">
    <source>
        <dbReference type="SAM" id="SignalP"/>
    </source>
</evidence>
<keyword evidence="5" id="KW-1185">Reference proteome</keyword>
<dbReference type="NCBIfam" id="NF038128">
    <property type="entry name" value="choice_anch_J"/>
    <property type="match status" value="1"/>
</dbReference>
<reference evidence="4 5" key="1">
    <citation type="submission" date="2023-03" db="EMBL/GenBank/DDBJ databases">
        <title>Strain YYF002 represents a novel species in the genus Winogradskyella isolated from seawater.</title>
        <authorList>
            <person name="Fu Z.-Y."/>
        </authorList>
    </citation>
    <scope>NUCLEOTIDE SEQUENCE [LARGE SCALE GENOMIC DNA]</scope>
    <source>
        <strain evidence="4 5">YYF002</strain>
    </source>
</reference>
<organism evidence="4 5">
    <name type="scientific">Winogradskyella marincola</name>
    <dbReference type="NCBI Taxonomy" id="3037795"/>
    <lineage>
        <taxon>Bacteria</taxon>
        <taxon>Pseudomonadati</taxon>
        <taxon>Bacteroidota</taxon>
        <taxon>Flavobacteriia</taxon>
        <taxon>Flavobacteriales</taxon>
        <taxon>Flavobacteriaceae</taxon>
        <taxon>Winogradskyella</taxon>
    </lineage>
</organism>
<dbReference type="Gene3D" id="2.60.120.200">
    <property type="match status" value="1"/>
</dbReference>
<evidence type="ECO:0000313" key="4">
    <source>
        <dbReference type="EMBL" id="MDG4714680.1"/>
    </source>
</evidence>
<gene>
    <name evidence="4" type="ORF">P7122_02265</name>
</gene>
<evidence type="ECO:0000313" key="5">
    <source>
        <dbReference type="Proteomes" id="UP001529085"/>
    </source>
</evidence>
<dbReference type="RefSeq" id="WP_278004148.1">
    <property type="nucleotide sequence ID" value="NZ_JARSBN010000001.1"/>
</dbReference>
<name>A0ABT6FY14_9FLAO</name>
<feature type="chain" id="PRO_5045250550" evidence="2">
    <location>
        <begin position="27"/>
        <end position="588"/>
    </location>
</feature>
<dbReference type="Pfam" id="PF18962">
    <property type="entry name" value="Por_Secre_tail"/>
    <property type="match status" value="1"/>
</dbReference>
<dbReference type="Proteomes" id="UP001529085">
    <property type="component" value="Unassembled WGS sequence"/>
</dbReference>
<keyword evidence="1 2" id="KW-0732">Signal</keyword>
<protein>
    <submittedName>
        <fullName evidence="4">Choice-of-anchor J domain-containing protein</fullName>
    </submittedName>
</protein>
<proteinExistence type="predicted"/>
<dbReference type="InterPro" id="IPR036116">
    <property type="entry name" value="FN3_sf"/>
</dbReference>
<sequence length="588" mass="64026">MKKNYFSKTSILLVCLTFILLTLGHANSRSSHDLYNYYDNPSDYISYTITGFNEDVIAETGNLGGTTTASVDKATDNYCYITNNVGISYGIPIDGVLSYGNIEYQLADFTGNNSLRLIGASNSLSGVGSPEEGNPTSGSISFTEAEQLETLYLAVTTGSGASIISGTIHFQDGSSQNFSSLSIPDWYANGTVVASNLGRGNRGNNALSGAPSGGPYIFQVSIDISIANQSKIVTGMTIQNDTSGDEVFNLFAVSGKVVPSCYSPTNLSLSAVSATAASLSWDESTGNTFEYAFVLDGEPAPTTYQVISNNNLDLSNLSSNTDYVFYLKTNCGLNGYSTPTTIAFTTLCDSVSSINEEFESDPSCWLIYNEASNSSYWDRLSSGQMRSWTVYNENADNYLVTPSFTVTEGSTDAISFAACRLFGDLELEVYLSSQGNTPLDFNELLETINPITVEYPDYDDSNNFDTYVVDIPSQYVGEEVSIAFRVRGLASTTSNHIRLDNVFTTQSTLSVDNYNLNKIEVFPNPTKDILYIKNIDSETVINIYDILGKQIIINVVDNSIDVSTLKDGIYVLEIKHQNRAKSIRFVKN</sequence>
<dbReference type="NCBIfam" id="TIGR04183">
    <property type="entry name" value="Por_Secre_tail"/>
    <property type="match status" value="1"/>
</dbReference>
<dbReference type="CDD" id="cd00063">
    <property type="entry name" value="FN3"/>
    <property type="match status" value="1"/>
</dbReference>
<dbReference type="Pfam" id="PF00041">
    <property type="entry name" value="fn3"/>
    <property type="match status" value="1"/>
</dbReference>
<dbReference type="InterPro" id="IPR013783">
    <property type="entry name" value="Ig-like_fold"/>
</dbReference>
<dbReference type="Gene3D" id="2.60.40.10">
    <property type="entry name" value="Immunoglobulins"/>
    <property type="match status" value="1"/>
</dbReference>
<dbReference type="EMBL" id="JARSBN010000001">
    <property type="protein sequence ID" value="MDG4714680.1"/>
    <property type="molecule type" value="Genomic_DNA"/>
</dbReference>
<dbReference type="PROSITE" id="PS50853">
    <property type="entry name" value="FN3"/>
    <property type="match status" value="1"/>
</dbReference>
<dbReference type="SUPFAM" id="SSF49265">
    <property type="entry name" value="Fibronectin type III"/>
    <property type="match status" value="1"/>
</dbReference>
<dbReference type="InterPro" id="IPR026444">
    <property type="entry name" value="Secre_tail"/>
</dbReference>
<feature type="signal peptide" evidence="2">
    <location>
        <begin position="1"/>
        <end position="26"/>
    </location>
</feature>